<evidence type="ECO:0000256" key="1">
    <source>
        <dbReference type="SAM" id="Coils"/>
    </source>
</evidence>
<name>W9R0K8_9ROSA</name>
<gene>
    <name evidence="2" type="ORF">L484_023914</name>
</gene>
<sequence>MEDQNLDELQRACYLSKENSRLYEAYYEEKRKVNDLGKECEKLKKRINELEKNELTTLLLNGREKLSWITLSSITQFTMTCMI</sequence>
<evidence type="ECO:0000313" key="2">
    <source>
        <dbReference type="EMBL" id="EXB62619.1"/>
    </source>
</evidence>
<proteinExistence type="predicted"/>
<accession>W9R0K8</accession>
<organism evidence="2 3">
    <name type="scientific">Morus notabilis</name>
    <dbReference type="NCBI Taxonomy" id="981085"/>
    <lineage>
        <taxon>Eukaryota</taxon>
        <taxon>Viridiplantae</taxon>
        <taxon>Streptophyta</taxon>
        <taxon>Embryophyta</taxon>
        <taxon>Tracheophyta</taxon>
        <taxon>Spermatophyta</taxon>
        <taxon>Magnoliopsida</taxon>
        <taxon>eudicotyledons</taxon>
        <taxon>Gunneridae</taxon>
        <taxon>Pentapetalae</taxon>
        <taxon>rosids</taxon>
        <taxon>fabids</taxon>
        <taxon>Rosales</taxon>
        <taxon>Moraceae</taxon>
        <taxon>Moreae</taxon>
        <taxon>Morus</taxon>
    </lineage>
</organism>
<reference evidence="3" key="1">
    <citation type="submission" date="2013-01" db="EMBL/GenBank/DDBJ databases">
        <title>Draft Genome Sequence of a Mulberry Tree, Morus notabilis C.K. Schneid.</title>
        <authorList>
            <person name="He N."/>
            <person name="Zhao S."/>
        </authorList>
    </citation>
    <scope>NUCLEOTIDE SEQUENCE</scope>
</reference>
<dbReference type="AlphaFoldDB" id="W9R0K8"/>
<keyword evidence="1" id="KW-0175">Coiled coil</keyword>
<protein>
    <submittedName>
        <fullName evidence="2">Uncharacterized protein</fullName>
    </submittedName>
</protein>
<feature type="coiled-coil region" evidence="1">
    <location>
        <begin position="26"/>
        <end position="53"/>
    </location>
</feature>
<keyword evidence="3" id="KW-1185">Reference proteome</keyword>
<evidence type="ECO:0000313" key="3">
    <source>
        <dbReference type="Proteomes" id="UP000030645"/>
    </source>
</evidence>
<dbReference type="Proteomes" id="UP000030645">
    <property type="component" value="Unassembled WGS sequence"/>
</dbReference>
<dbReference type="EMBL" id="KE344454">
    <property type="protein sequence ID" value="EXB62619.1"/>
    <property type="molecule type" value="Genomic_DNA"/>
</dbReference>